<evidence type="ECO:0000313" key="2">
    <source>
        <dbReference type="Proteomes" id="UP001172728"/>
    </source>
</evidence>
<protein>
    <recommendedName>
        <fullName evidence="3">DUF4439 domain-containing protein</fullName>
    </recommendedName>
</protein>
<dbReference type="InterPro" id="IPR012347">
    <property type="entry name" value="Ferritin-like"/>
</dbReference>
<sequence length="314" mass="32206">MAPLPSRVIRTAAVAGVATVLLTACTWRVETPPIPSRTPTPTVVLRDEAALREQAVIDAADSTDLGVIEAGLAPERLAALGGVYVEYPSASPTPDAGVSAAPSLDEAVQDAIDEALAAADAAAEDDPGLSAMLRSIALSHALAVDAPGVTGTAPVERAMPGIGDDATGPWAPDEGTAVDGDTLAALAVAHDRASFAYEVAAARASGNERTRALKRSRLHEERVAELLALPGVEDLRTSLYDVPPAGTENRRARAATERAVETGLAESYAALIDGAEPADVPWILNSAYDAWMRAAALPGFDLGSLPALPGLDVS</sequence>
<proteinExistence type="predicted"/>
<dbReference type="PROSITE" id="PS51257">
    <property type="entry name" value="PROKAR_LIPOPROTEIN"/>
    <property type="match status" value="1"/>
</dbReference>
<reference evidence="1" key="1">
    <citation type="submission" date="2023-06" db="EMBL/GenBank/DDBJ databases">
        <title>Sysu t00192.</title>
        <authorList>
            <person name="Gao L."/>
            <person name="Fang B.-Z."/>
            <person name="Li W.-J."/>
        </authorList>
    </citation>
    <scope>NUCLEOTIDE SEQUENCE</scope>
    <source>
        <strain evidence="1">SYSU T00192</strain>
    </source>
</reference>
<keyword evidence="2" id="KW-1185">Reference proteome</keyword>
<accession>A0ABT8G966</accession>
<dbReference type="EMBL" id="JAUHPW010000005">
    <property type="protein sequence ID" value="MDN4475682.1"/>
    <property type="molecule type" value="Genomic_DNA"/>
</dbReference>
<organism evidence="1 2">
    <name type="scientific">Demequina litoralis</name>
    <dbReference type="NCBI Taxonomy" id="3051660"/>
    <lineage>
        <taxon>Bacteria</taxon>
        <taxon>Bacillati</taxon>
        <taxon>Actinomycetota</taxon>
        <taxon>Actinomycetes</taxon>
        <taxon>Micrococcales</taxon>
        <taxon>Demequinaceae</taxon>
        <taxon>Demequina</taxon>
    </lineage>
</organism>
<evidence type="ECO:0008006" key="3">
    <source>
        <dbReference type="Google" id="ProtNLM"/>
    </source>
</evidence>
<gene>
    <name evidence="1" type="ORF">QQX09_07425</name>
</gene>
<dbReference type="Gene3D" id="1.20.1260.10">
    <property type="match status" value="1"/>
</dbReference>
<evidence type="ECO:0000313" key="1">
    <source>
        <dbReference type="EMBL" id="MDN4475682.1"/>
    </source>
</evidence>
<dbReference type="RefSeq" id="WP_301132980.1">
    <property type="nucleotide sequence ID" value="NZ_JAUHPW010000005.1"/>
</dbReference>
<dbReference type="Proteomes" id="UP001172728">
    <property type="component" value="Unassembled WGS sequence"/>
</dbReference>
<comment type="caution">
    <text evidence="1">The sequence shown here is derived from an EMBL/GenBank/DDBJ whole genome shotgun (WGS) entry which is preliminary data.</text>
</comment>
<name>A0ABT8G966_9MICO</name>